<organism evidence="1 2">
    <name type="scientific">Micromonospora cremea</name>
    <dbReference type="NCBI Taxonomy" id="709881"/>
    <lineage>
        <taxon>Bacteria</taxon>
        <taxon>Bacillati</taxon>
        <taxon>Actinomycetota</taxon>
        <taxon>Actinomycetes</taxon>
        <taxon>Micromonosporales</taxon>
        <taxon>Micromonosporaceae</taxon>
        <taxon>Micromonospora</taxon>
    </lineage>
</organism>
<gene>
    <name evidence="1" type="ORF">SAMN04489832_1472</name>
</gene>
<reference evidence="2" key="1">
    <citation type="submission" date="2016-12" db="EMBL/GenBank/DDBJ databases">
        <authorList>
            <person name="Varghese N."/>
            <person name="Submissions S."/>
        </authorList>
    </citation>
    <scope>NUCLEOTIDE SEQUENCE [LARGE SCALE GENOMIC DNA]</scope>
    <source>
        <strain evidence="2">DSM 45599</strain>
    </source>
</reference>
<protein>
    <submittedName>
        <fullName evidence="1">Uncharacterized protein</fullName>
    </submittedName>
</protein>
<evidence type="ECO:0000313" key="1">
    <source>
        <dbReference type="EMBL" id="SIM69663.1"/>
    </source>
</evidence>
<keyword evidence="2" id="KW-1185">Reference proteome</keyword>
<name>A0A1N5V944_9ACTN</name>
<dbReference type="EMBL" id="FSQT01000001">
    <property type="protein sequence ID" value="SIM69663.1"/>
    <property type="molecule type" value="Genomic_DNA"/>
</dbReference>
<dbReference type="RefSeq" id="WP_074309845.1">
    <property type="nucleotide sequence ID" value="NZ_FSQT01000001.1"/>
</dbReference>
<accession>A0A1N5V944</accession>
<dbReference type="OrthoDB" id="3332872at2"/>
<sequence>MAVVVVLDIDETLREQHSLTIEVRSDDAGVPVAVAALRQALLRLEATGAGGEPLGPAVVSSPIALPGAQLLVIDFGPLPAEHVLAIPELLARQLRDAGVRDALVSVSRRGPSHDIEEFGVSARAYLRGPLGAPFGDAPCQLPPPLLDVALDWLHAERGPADELSAVVLGVRVPLTAEAAGSATAAVLSTLPTVIAVTLLAGDLTNRLVAATVGGYHDMLPAAAFTVALPRADPADAGDLVGPMHRLRDKLHAHSGLLAWAGVDAEPDSRRVTTPQWWQRLPSDGKPVNRRPGVEMLADALIPDAMWYQILSAGHLDRLGGLPPGATPLPGGRAELTVGDAEQWLPGHPDALEVLARGRELLAGCLVDEAQAWQMTGARIRRATPPADR</sequence>
<dbReference type="Proteomes" id="UP000185124">
    <property type="component" value="Unassembled WGS sequence"/>
</dbReference>
<evidence type="ECO:0000313" key="2">
    <source>
        <dbReference type="Proteomes" id="UP000185124"/>
    </source>
</evidence>
<proteinExistence type="predicted"/>
<dbReference type="AlphaFoldDB" id="A0A1N5V944"/>